<evidence type="ECO:0000256" key="1">
    <source>
        <dbReference type="SAM" id="MobiDB-lite"/>
    </source>
</evidence>
<reference evidence="2" key="1">
    <citation type="submission" date="2023-10" db="EMBL/GenBank/DDBJ databases">
        <authorList>
            <person name="Chen Y."/>
            <person name="Shah S."/>
            <person name="Dougan E. K."/>
            <person name="Thang M."/>
            <person name="Chan C."/>
        </authorList>
    </citation>
    <scope>NUCLEOTIDE SEQUENCE [LARGE SCALE GENOMIC DNA]</scope>
</reference>
<keyword evidence="3" id="KW-1185">Reference proteome</keyword>
<proteinExistence type="predicted"/>
<dbReference type="Proteomes" id="UP001189429">
    <property type="component" value="Unassembled WGS sequence"/>
</dbReference>
<feature type="region of interest" description="Disordered" evidence="1">
    <location>
        <begin position="127"/>
        <end position="157"/>
    </location>
</feature>
<evidence type="ECO:0000313" key="3">
    <source>
        <dbReference type="Proteomes" id="UP001189429"/>
    </source>
</evidence>
<dbReference type="EMBL" id="CAUYUJ010017342">
    <property type="protein sequence ID" value="CAK0873957.1"/>
    <property type="molecule type" value="Genomic_DNA"/>
</dbReference>
<protein>
    <submittedName>
        <fullName evidence="2">Uncharacterized protein</fullName>
    </submittedName>
</protein>
<gene>
    <name evidence="2" type="ORF">PCOR1329_LOCUS59009</name>
</gene>
<feature type="region of interest" description="Disordered" evidence="1">
    <location>
        <begin position="170"/>
        <end position="189"/>
    </location>
</feature>
<feature type="non-terminal residue" evidence="2">
    <location>
        <position position="249"/>
    </location>
</feature>
<feature type="region of interest" description="Disordered" evidence="1">
    <location>
        <begin position="201"/>
        <end position="224"/>
    </location>
</feature>
<organism evidence="2 3">
    <name type="scientific">Prorocentrum cordatum</name>
    <dbReference type="NCBI Taxonomy" id="2364126"/>
    <lineage>
        <taxon>Eukaryota</taxon>
        <taxon>Sar</taxon>
        <taxon>Alveolata</taxon>
        <taxon>Dinophyceae</taxon>
        <taxon>Prorocentrales</taxon>
        <taxon>Prorocentraceae</taxon>
        <taxon>Prorocentrum</taxon>
    </lineage>
</organism>
<accession>A0ABN9VKX8</accession>
<comment type="caution">
    <text evidence="2">The sequence shown here is derived from an EMBL/GenBank/DDBJ whole genome shotgun (WGS) entry which is preliminary data.</text>
</comment>
<feature type="region of interest" description="Disordered" evidence="1">
    <location>
        <begin position="1"/>
        <end position="20"/>
    </location>
</feature>
<evidence type="ECO:0000313" key="2">
    <source>
        <dbReference type="EMBL" id="CAK0873957.1"/>
    </source>
</evidence>
<name>A0ABN9VKX8_9DINO</name>
<feature type="compositionally biased region" description="Low complexity" evidence="1">
    <location>
        <begin position="142"/>
        <end position="157"/>
    </location>
</feature>
<sequence>MPTSEQKRDLSVQDFKRKASPEDLEQYKRLKGHDAKSAFRKQWDAGRAVNVVATKRNTQVEGKMEGSLGVYRPRSVMIQKEGNDAEAAIAVDKIISKALAKGYPWCAMNPDTERLEFLHRKRVPTAGPSPFPVCRMRPPPAEEGAPPANGAAAAAQAPAAAFAPPPLAPAAEADLLGEGPPAPAPAVPAAAQAPVGDLLGMDDWLGGADPAPPPAQTAAPFGLAHGARMDGADFEARWGRLPAGAAQSR</sequence>
<feature type="compositionally biased region" description="Pro residues" evidence="1">
    <location>
        <begin position="127"/>
        <end position="141"/>
    </location>
</feature>